<dbReference type="GO" id="GO:0005840">
    <property type="term" value="C:ribosome"/>
    <property type="evidence" value="ECO:0007669"/>
    <property type="project" value="UniProtKB-KW"/>
</dbReference>
<dbReference type="Pfam" id="PF13673">
    <property type="entry name" value="Acetyltransf_10"/>
    <property type="match status" value="1"/>
</dbReference>
<dbReference type="SUPFAM" id="SSF55729">
    <property type="entry name" value="Acyl-CoA N-acyltransferases (Nat)"/>
    <property type="match status" value="1"/>
</dbReference>
<dbReference type="Gene3D" id="3.40.630.30">
    <property type="match status" value="1"/>
</dbReference>
<dbReference type="EMBL" id="FOBL01000013">
    <property type="protein sequence ID" value="SEL86901.1"/>
    <property type="molecule type" value="Genomic_DNA"/>
</dbReference>
<dbReference type="PROSITE" id="PS51186">
    <property type="entry name" value="GNAT"/>
    <property type="match status" value="1"/>
</dbReference>
<organism evidence="3 4">
    <name type="scientific">Alkalibacterium putridalgicola</name>
    <dbReference type="NCBI Taxonomy" id="426703"/>
    <lineage>
        <taxon>Bacteria</taxon>
        <taxon>Bacillati</taxon>
        <taxon>Bacillota</taxon>
        <taxon>Bacilli</taxon>
        <taxon>Lactobacillales</taxon>
        <taxon>Carnobacteriaceae</taxon>
        <taxon>Alkalibacterium</taxon>
    </lineage>
</organism>
<protein>
    <submittedName>
        <fullName evidence="2">N-acetyltransferase YesJ</fullName>
    </submittedName>
    <submittedName>
        <fullName evidence="3">Ribosomal protein S18 acetylase RimI</fullName>
    </submittedName>
</protein>
<accession>A0A1H7TQ74</accession>
<dbReference type="CDD" id="cd04301">
    <property type="entry name" value="NAT_SF"/>
    <property type="match status" value="1"/>
</dbReference>
<dbReference type="InterPro" id="IPR000182">
    <property type="entry name" value="GNAT_dom"/>
</dbReference>
<dbReference type="Proteomes" id="UP000321425">
    <property type="component" value="Unassembled WGS sequence"/>
</dbReference>
<evidence type="ECO:0000259" key="1">
    <source>
        <dbReference type="PROSITE" id="PS51186"/>
    </source>
</evidence>
<keyword evidence="3" id="KW-0687">Ribonucleoprotein</keyword>
<dbReference type="EMBL" id="BJUX01000002">
    <property type="protein sequence ID" value="GEK88164.1"/>
    <property type="molecule type" value="Genomic_DNA"/>
</dbReference>
<proteinExistence type="predicted"/>
<sequence>MMNINVVPAQLKDLSLVKRLLFETAEWLNKKGSTQWAGLLKGEDVHNIEGAIERQEVFLVYRSENIVGTFALWSKQTAWDKDFWGIDETSDVYYLHRLALSADEHGRNSGSLLLDKAKEVAVRDEKSGLRLDCVASNDYLNSFYKRNGFIFVGSVEQYDNGEDLQDYHLYFWENKI</sequence>
<dbReference type="Proteomes" id="UP000198548">
    <property type="component" value="Unassembled WGS sequence"/>
</dbReference>
<dbReference type="InterPro" id="IPR016181">
    <property type="entry name" value="Acyl_CoA_acyltransferase"/>
</dbReference>
<dbReference type="GO" id="GO:0016747">
    <property type="term" value="F:acyltransferase activity, transferring groups other than amino-acyl groups"/>
    <property type="evidence" value="ECO:0007669"/>
    <property type="project" value="InterPro"/>
</dbReference>
<keyword evidence="5" id="KW-1185">Reference proteome</keyword>
<reference evidence="2 5" key="2">
    <citation type="submission" date="2019-07" db="EMBL/GenBank/DDBJ databases">
        <title>Whole genome shotgun sequence of Alkalibacterium putridalgicola NBRC 103243.</title>
        <authorList>
            <person name="Hosoyama A."/>
            <person name="Uohara A."/>
            <person name="Ohji S."/>
            <person name="Ichikawa N."/>
        </authorList>
    </citation>
    <scope>NUCLEOTIDE SEQUENCE [LARGE SCALE GENOMIC DNA]</scope>
    <source>
        <strain evidence="2 5">NBRC 103243</strain>
    </source>
</reference>
<reference evidence="3 4" key="1">
    <citation type="submission" date="2016-10" db="EMBL/GenBank/DDBJ databases">
        <authorList>
            <person name="de Groot N.N."/>
        </authorList>
    </citation>
    <scope>NUCLEOTIDE SEQUENCE [LARGE SCALE GENOMIC DNA]</scope>
    <source>
        <strain evidence="3 4">DSM 19182</strain>
    </source>
</reference>
<gene>
    <name evidence="2" type="primary">yesJ</name>
    <name evidence="2" type="ORF">APU01nite_02030</name>
    <name evidence="3" type="ORF">SAMN04488100_11370</name>
</gene>
<evidence type="ECO:0000313" key="2">
    <source>
        <dbReference type="EMBL" id="GEK88164.1"/>
    </source>
</evidence>
<evidence type="ECO:0000313" key="4">
    <source>
        <dbReference type="Proteomes" id="UP000198548"/>
    </source>
</evidence>
<feature type="domain" description="N-acetyltransferase" evidence="1">
    <location>
        <begin position="4"/>
        <end position="176"/>
    </location>
</feature>
<dbReference type="STRING" id="426703.SAMN04488100_11370"/>
<name>A0A1H7TQ74_9LACT</name>
<evidence type="ECO:0000313" key="3">
    <source>
        <dbReference type="EMBL" id="SEL86901.1"/>
    </source>
</evidence>
<keyword evidence="3" id="KW-0689">Ribosomal protein</keyword>
<dbReference type="AlphaFoldDB" id="A0A1H7TQ74"/>
<dbReference type="OrthoDB" id="6382410at2"/>
<evidence type="ECO:0000313" key="5">
    <source>
        <dbReference type="Proteomes" id="UP000321425"/>
    </source>
</evidence>